<reference evidence="4" key="4">
    <citation type="submission" date="2020-02" db="EMBL/GenBank/DDBJ databases">
        <authorList>
            <person name="Littmann E."/>
            <person name="Sorbara M."/>
        </authorList>
    </citation>
    <scope>NUCLEOTIDE SEQUENCE</scope>
    <source>
        <strain evidence="4">MSK.16.45</strain>
    </source>
</reference>
<dbReference type="Proteomes" id="UP000284835">
    <property type="component" value="Unassembled WGS sequence"/>
</dbReference>
<evidence type="ECO:0008006" key="22">
    <source>
        <dbReference type="Google" id="ProtNLM"/>
    </source>
</evidence>
<reference evidence="3" key="6">
    <citation type="submission" date="2023-01" db="EMBL/GenBank/DDBJ databases">
        <title>Human gut microbiome strain richness.</title>
        <authorList>
            <person name="Chen-Liaw A."/>
        </authorList>
    </citation>
    <scope>NUCLEOTIDE SEQUENCE</scope>
    <source>
        <strain evidence="3">1001283st1_D2_1001283B150209_150212</strain>
    </source>
</reference>
<evidence type="ECO:0000313" key="11">
    <source>
        <dbReference type="EMBL" id="RHL04117.1"/>
    </source>
</evidence>
<evidence type="ECO:0000313" key="4">
    <source>
        <dbReference type="EMBL" id="NSC78297.1"/>
    </source>
</evidence>
<dbReference type="EMBL" id="QSAE01000020">
    <property type="protein sequence ID" value="RGW39861.1"/>
    <property type="molecule type" value="Genomic_DNA"/>
</dbReference>
<dbReference type="Proteomes" id="UP000283683">
    <property type="component" value="Unassembled WGS sequence"/>
</dbReference>
<dbReference type="EMBL" id="QSJS01000037">
    <property type="protein sequence ID" value="RHD89916.1"/>
    <property type="molecule type" value="Genomic_DNA"/>
</dbReference>
<gene>
    <name evidence="12" type="ORF">DW001_12465</name>
    <name evidence="11" type="ORF">DW038_09580</name>
    <name evidence="10" type="ORF">DW775_15410</name>
    <name evidence="9" type="ORF">DW948_09190</name>
    <name evidence="8" type="ORF">DW975_12855</name>
    <name evidence="6" type="ORF">DWV45_07350</name>
    <name evidence="5" type="ORF">DWV78_07570</name>
    <name evidence="7" type="ORF">DXA03_15725</name>
    <name evidence="1" type="ORF">ERS852497_02892</name>
    <name evidence="4" type="ORF">G4312_13725</name>
    <name evidence="2" type="ORF">LK487_13155</name>
    <name evidence="3" type="ORF">PNE45_15770</name>
</gene>
<evidence type="ECO:0000313" key="13">
    <source>
        <dbReference type="Proteomes" id="UP000095602"/>
    </source>
</evidence>
<dbReference type="EMBL" id="QSEN01000030">
    <property type="protein sequence ID" value="RGZ74068.1"/>
    <property type="molecule type" value="Genomic_DNA"/>
</dbReference>
<dbReference type="Proteomes" id="UP000095602">
    <property type="component" value="Unassembled WGS sequence"/>
</dbReference>
<evidence type="ECO:0000313" key="3">
    <source>
        <dbReference type="EMBL" id="MDB8019459.1"/>
    </source>
</evidence>
<evidence type="ECO:0000313" key="16">
    <source>
        <dbReference type="Proteomes" id="UP000283683"/>
    </source>
</evidence>
<evidence type="ECO:0000313" key="6">
    <source>
        <dbReference type="EMBL" id="RGW87248.1"/>
    </source>
</evidence>
<dbReference type="EMBL" id="QSAZ01000006">
    <property type="protein sequence ID" value="RGW87248.1"/>
    <property type="molecule type" value="Genomic_DNA"/>
</dbReference>
<dbReference type="RefSeq" id="WP_055274682.1">
    <property type="nucleotide sequence ID" value="NZ_CZAJ01000051.1"/>
</dbReference>
<dbReference type="Proteomes" id="UP000283431">
    <property type="component" value="Unassembled WGS sequence"/>
</dbReference>
<dbReference type="Proteomes" id="UP001197847">
    <property type="component" value="Unassembled WGS sequence"/>
</dbReference>
<dbReference type="Proteomes" id="UP001193756">
    <property type="component" value="Unassembled WGS sequence"/>
</dbReference>
<evidence type="ECO:0000313" key="8">
    <source>
        <dbReference type="EMBL" id="RGZ74068.1"/>
    </source>
</evidence>
<dbReference type="EMBL" id="QSDV01000065">
    <property type="protein sequence ID" value="RGZ13151.1"/>
    <property type="molecule type" value="Genomic_DNA"/>
</dbReference>
<name>A0A174NCR3_9FIRM</name>
<dbReference type="Proteomes" id="UP000286181">
    <property type="component" value="Unassembled WGS sequence"/>
</dbReference>
<dbReference type="EMBL" id="JAAIMP010000039">
    <property type="protein sequence ID" value="NSC78297.1"/>
    <property type="molecule type" value="Genomic_DNA"/>
</dbReference>
<organism evidence="1 13">
    <name type="scientific">Agathobacter rectalis</name>
    <dbReference type="NCBI Taxonomy" id="39491"/>
    <lineage>
        <taxon>Bacteria</taxon>
        <taxon>Bacillati</taxon>
        <taxon>Bacillota</taxon>
        <taxon>Clostridia</taxon>
        <taxon>Lachnospirales</taxon>
        <taxon>Lachnospiraceae</taxon>
        <taxon>Agathobacter</taxon>
    </lineage>
</organism>
<protein>
    <recommendedName>
        <fullName evidence="22">Lipoprotein</fullName>
    </recommendedName>
</protein>
<dbReference type="Proteomes" id="UP001212823">
    <property type="component" value="Unassembled WGS sequence"/>
</dbReference>
<accession>A0A174NCR3</accession>
<dbReference type="Proteomes" id="UP000285209">
    <property type="component" value="Unassembled WGS sequence"/>
</dbReference>
<dbReference type="Proteomes" id="UP000286341">
    <property type="component" value="Unassembled WGS sequence"/>
</dbReference>
<proteinExistence type="predicted"/>
<dbReference type="Proteomes" id="UP000266698">
    <property type="component" value="Unassembled WGS sequence"/>
</dbReference>
<dbReference type="PROSITE" id="PS51257">
    <property type="entry name" value="PROKAR_LIPOPROTEIN"/>
    <property type="match status" value="1"/>
</dbReference>
<evidence type="ECO:0000313" key="15">
    <source>
        <dbReference type="Proteomes" id="UP000283431"/>
    </source>
</evidence>
<reference evidence="2" key="5">
    <citation type="submission" date="2021-10" db="EMBL/GenBank/DDBJ databases">
        <title>Collection of gut derived symbiotic bacterial strains cultured from healthy donors.</title>
        <authorList>
            <person name="Lin H."/>
            <person name="Littmann E."/>
            <person name="Claire K."/>
            <person name="Pamer E."/>
        </authorList>
    </citation>
    <scope>NUCLEOTIDE SEQUENCE</scope>
    <source>
        <strain evidence="2">MSK.22.92</strain>
    </source>
</reference>
<dbReference type="EMBL" id="CZAJ01000051">
    <property type="protein sequence ID" value="CUP44687.1"/>
    <property type="molecule type" value="Genomic_DNA"/>
</dbReference>
<evidence type="ECO:0000313" key="5">
    <source>
        <dbReference type="EMBL" id="RGW39861.1"/>
    </source>
</evidence>
<evidence type="ECO:0000313" key="1">
    <source>
        <dbReference type="EMBL" id="CUP44687.1"/>
    </source>
</evidence>
<evidence type="ECO:0000313" key="9">
    <source>
        <dbReference type="EMBL" id="RHA12602.1"/>
    </source>
</evidence>
<evidence type="ECO:0000313" key="19">
    <source>
        <dbReference type="Proteomes" id="UP000286181"/>
    </source>
</evidence>
<dbReference type="EMBL" id="JAQLYE010000071">
    <property type="protein sequence ID" value="MDB8019459.1"/>
    <property type="molecule type" value="Genomic_DNA"/>
</dbReference>
<reference evidence="14 15" key="2">
    <citation type="submission" date="2018-08" db="EMBL/GenBank/DDBJ databases">
        <title>A genome reference for cultivated species of the human gut microbiota.</title>
        <authorList>
            <person name="Zou Y."/>
            <person name="Xue W."/>
            <person name="Luo G."/>
        </authorList>
    </citation>
    <scope>NUCLEOTIDE SEQUENCE [LARGE SCALE GENOMIC DNA]</scope>
    <source>
        <strain evidence="6 16">AF06-19</strain>
        <strain evidence="5 21">AF12-8</strain>
        <strain evidence="12 14">AF36-2BH</strain>
        <strain evidence="11 19">AF39-14AC</strain>
        <strain evidence="10 17">AM30-13AC</strain>
        <strain evidence="9 20">AM44-1AT</strain>
        <strain evidence="8 15">AM48-7</strain>
        <strain evidence="7 18">AM54-25XD</strain>
    </source>
</reference>
<sequence length="137" mass="15447">MKKIGIVLLILISLTGTLLGCGKQDVNKDLESIDASEIKQIELTGTTGGKDGNYSYFFSDKEVVEFIDLLNQVKLGDIVDENKALSSGAVSYYTIYFATDETLTISPGKYFEVEDTYYEFDNYDELWDEFIVFNSIK</sequence>
<reference evidence="4" key="3">
    <citation type="journal article" date="2020" name="Cell Host Microbe">
        <title>Functional and Genomic Variation between Human-Derived Isolates of Lachnospiraceae Reveals Inter- and Intra-Species Diversity.</title>
        <authorList>
            <person name="Sorbara M.T."/>
            <person name="Littmann E.R."/>
            <person name="Fontana E."/>
            <person name="Moody T.U."/>
            <person name="Kohout C.E."/>
            <person name="Gjonbalaj M."/>
            <person name="Eaton V."/>
            <person name="Seok R."/>
            <person name="Leiner I.M."/>
            <person name="Pamer E.G."/>
        </authorList>
    </citation>
    <scope>NUCLEOTIDE SEQUENCE</scope>
    <source>
        <strain evidence="4">MSK.16.45</strain>
    </source>
</reference>
<dbReference type="EMBL" id="QROF01000007">
    <property type="protein sequence ID" value="RHL04117.1"/>
    <property type="molecule type" value="Genomic_DNA"/>
</dbReference>
<evidence type="ECO:0000313" key="17">
    <source>
        <dbReference type="Proteomes" id="UP000284835"/>
    </source>
</evidence>
<dbReference type="EMBL" id="QRPB01000017">
    <property type="protein sequence ID" value="RHL76877.1"/>
    <property type="molecule type" value="Genomic_DNA"/>
</dbReference>
<evidence type="ECO:0000313" key="21">
    <source>
        <dbReference type="Proteomes" id="UP000286581"/>
    </source>
</evidence>
<evidence type="ECO:0000313" key="14">
    <source>
        <dbReference type="Proteomes" id="UP000266698"/>
    </source>
</evidence>
<evidence type="ECO:0000313" key="7">
    <source>
        <dbReference type="EMBL" id="RGZ13151.1"/>
    </source>
</evidence>
<dbReference type="EMBL" id="QSFB01000012">
    <property type="protein sequence ID" value="RHA12602.1"/>
    <property type="molecule type" value="Genomic_DNA"/>
</dbReference>
<dbReference type="AlphaFoldDB" id="A0A174NCR3"/>
<evidence type="ECO:0000313" key="18">
    <source>
        <dbReference type="Proteomes" id="UP000285209"/>
    </source>
</evidence>
<evidence type="ECO:0000313" key="12">
    <source>
        <dbReference type="EMBL" id="RHL76877.1"/>
    </source>
</evidence>
<dbReference type="Proteomes" id="UP000286581">
    <property type="component" value="Unassembled WGS sequence"/>
</dbReference>
<evidence type="ECO:0000313" key="10">
    <source>
        <dbReference type="EMBL" id="RHD89916.1"/>
    </source>
</evidence>
<dbReference type="EMBL" id="JAJFBX010000022">
    <property type="protein sequence ID" value="MCC2747965.1"/>
    <property type="molecule type" value="Genomic_DNA"/>
</dbReference>
<evidence type="ECO:0000313" key="20">
    <source>
        <dbReference type="Proteomes" id="UP000286341"/>
    </source>
</evidence>
<evidence type="ECO:0000313" key="2">
    <source>
        <dbReference type="EMBL" id="MCC2747965.1"/>
    </source>
</evidence>
<reference evidence="1 13" key="1">
    <citation type="submission" date="2015-09" db="EMBL/GenBank/DDBJ databases">
        <authorList>
            <consortium name="Pathogen Informatics"/>
        </authorList>
    </citation>
    <scope>NUCLEOTIDE SEQUENCE [LARGE SCALE GENOMIC DNA]</scope>
    <source>
        <strain evidence="1 13">2789STDY5834884</strain>
    </source>
</reference>